<keyword evidence="1" id="KW-0812">Transmembrane</keyword>
<name>A1B2S7_PARDP</name>
<dbReference type="Proteomes" id="UP000000361">
    <property type="component" value="Chromosome 1"/>
</dbReference>
<accession>A1B2S7</accession>
<gene>
    <name evidence="2" type="ordered locus">Pden_1724</name>
</gene>
<feature type="transmembrane region" description="Helical" evidence="1">
    <location>
        <begin position="418"/>
        <end position="436"/>
    </location>
</feature>
<dbReference type="AlphaFoldDB" id="A1B2S7"/>
<feature type="transmembrane region" description="Helical" evidence="1">
    <location>
        <begin position="179"/>
        <end position="196"/>
    </location>
</feature>
<evidence type="ECO:0000313" key="3">
    <source>
        <dbReference type="Proteomes" id="UP000000361"/>
    </source>
</evidence>
<dbReference type="eggNOG" id="ENOG502ZA3A">
    <property type="taxonomic scope" value="Bacteria"/>
</dbReference>
<dbReference type="HOGENOM" id="CLU_048548_0_0_5"/>
<organism evidence="2 3">
    <name type="scientific">Paracoccus denitrificans (strain Pd 1222)</name>
    <dbReference type="NCBI Taxonomy" id="318586"/>
    <lineage>
        <taxon>Bacteria</taxon>
        <taxon>Pseudomonadati</taxon>
        <taxon>Pseudomonadota</taxon>
        <taxon>Alphaproteobacteria</taxon>
        <taxon>Rhodobacterales</taxon>
        <taxon>Paracoccaceae</taxon>
        <taxon>Paracoccus</taxon>
    </lineage>
</organism>
<feature type="transmembrane region" description="Helical" evidence="1">
    <location>
        <begin position="354"/>
        <end position="375"/>
    </location>
</feature>
<keyword evidence="3" id="KW-1185">Reference proteome</keyword>
<keyword evidence="1" id="KW-0472">Membrane</keyword>
<dbReference type="STRING" id="318586.Pden_1724"/>
<feature type="transmembrane region" description="Helical" evidence="1">
    <location>
        <begin position="281"/>
        <end position="303"/>
    </location>
</feature>
<evidence type="ECO:0000256" key="1">
    <source>
        <dbReference type="SAM" id="Phobius"/>
    </source>
</evidence>
<feature type="transmembrane region" description="Helical" evidence="1">
    <location>
        <begin position="120"/>
        <end position="138"/>
    </location>
</feature>
<proteinExistence type="predicted"/>
<evidence type="ECO:0000313" key="2">
    <source>
        <dbReference type="EMBL" id="ABL69821.1"/>
    </source>
</evidence>
<dbReference type="EnsemblBacteria" id="ABL69821">
    <property type="protein sequence ID" value="ABL69821"/>
    <property type="gene ID" value="Pden_1724"/>
</dbReference>
<sequence>MRHRSCDPAAMTGDLHILRQHVLLTARLFRNYGAVLAATWLAGMLLGTLLMMLAVEIGFVDRLAGLIALVPVILLQLVLFVAMFVILRDGLPVLRFRSRRRRKAPADGETRDEAQGQPGIGMLAGALLAALIPFYGYYAGWGLLGNTLRDYSKAFLSTSMERIDFSAVSPEPQPTALEVQSTLWVMVAVLLIWAIRRGAKAMHKRSEAGIWPLLVVACEASWAVLGLYVISGWQAGFIEWLAGLPSPAELWRNLAPPASAEVVDAARRPVDWAPVFQPGPWLVALFWYALLPLIWFNLGAIVYGHDLNLMAEETRRSAGRVVERWQALPKPLTDFIGHFWAGLVKRWHAVANGVLLAGSAGLALTVSVLVLWRLADWAGRWAWIGLAELIGPQDLRVWQVAQYPLGLLFGAPGQPQQGVVVCVLQFCILAAGLELAGRAQAEKAAIADRAEPA</sequence>
<protein>
    <submittedName>
        <fullName evidence="2">Uncharacterized protein</fullName>
    </submittedName>
</protein>
<feature type="transmembrane region" description="Helical" evidence="1">
    <location>
        <begin position="208"/>
        <end position="230"/>
    </location>
</feature>
<dbReference type="EMBL" id="CP000489">
    <property type="protein sequence ID" value="ABL69821.1"/>
    <property type="molecule type" value="Genomic_DNA"/>
</dbReference>
<dbReference type="KEGG" id="pde:Pden_1724"/>
<keyword evidence="1" id="KW-1133">Transmembrane helix</keyword>
<feature type="transmembrane region" description="Helical" evidence="1">
    <location>
        <begin position="32"/>
        <end position="54"/>
    </location>
</feature>
<feature type="transmembrane region" description="Helical" evidence="1">
    <location>
        <begin position="66"/>
        <end position="87"/>
    </location>
</feature>
<reference evidence="3" key="1">
    <citation type="submission" date="2006-12" db="EMBL/GenBank/DDBJ databases">
        <title>Complete sequence of chromosome 1 of Paracoccus denitrificans PD1222.</title>
        <authorList>
            <person name="Copeland A."/>
            <person name="Lucas S."/>
            <person name="Lapidus A."/>
            <person name="Barry K."/>
            <person name="Detter J.C."/>
            <person name="Glavina del Rio T."/>
            <person name="Hammon N."/>
            <person name="Israni S."/>
            <person name="Dalin E."/>
            <person name="Tice H."/>
            <person name="Pitluck S."/>
            <person name="Munk A.C."/>
            <person name="Brettin T."/>
            <person name="Bruce D."/>
            <person name="Han C."/>
            <person name="Tapia R."/>
            <person name="Gilna P."/>
            <person name="Schmutz J."/>
            <person name="Larimer F."/>
            <person name="Land M."/>
            <person name="Hauser L."/>
            <person name="Kyrpides N."/>
            <person name="Lykidis A."/>
            <person name="Spiro S."/>
            <person name="Richardson D.J."/>
            <person name="Moir J.W.B."/>
            <person name="Ferguson S.J."/>
            <person name="van Spanning R.J.M."/>
            <person name="Richardson P."/>
        </authorList>
    </citation>
    <scope>NUCLEOTIDE SEQUENCE [LARGE SCALE GENOMIC DNA]</scope>
    <source>
        <strain evidence="3">Pd 1222</strain>
    </source>
</reference>